<dbReference type="RefSeq" id="WP_344242486.1">
    <property type="nucleotide sequence ID" value="NZ_BAAAHH010000016.1"/>
</dbReference>
<dbReference type="EMBL" id="BAAAHH010000016">
    <property type="protein sequence ID" value="GAA0955765.1"/>
    <property type="molecule type" value="Genomic_DNA"/>
</dbReference>
<keyword evidence="3" id="KW-1185">Reference proteome</keyword>
<evidence type="ECO:0008006" key="4">
    <source>
        <dbReference type="Google" id="ProtNLM"/>
    </source>
</evidence>
<evidence type="ECO:0000313" key="2">
    <source>
        <dbReference type="EMBL" id="GAA0955765.1"/>
    </source>
</evidence>
<protein>
    <recommendedName>
        <fullName evidence="4">Ferritin-like protein</fullName>
    </recommendedName>
</protein>
<accession>A0ABP4BVZ6</accession>
<dbReference type="InterPro" id="IPR009078">
    <property type="entry name" value="Ferritin-like_SF"/>
</dbReference>
<evidence type="ECO:0000256" key="1">
    <source>
        <dbReference type="SAM" id="MobiDB-lite"/>
    </source>
</evidence>
<feature type="compositionally biased region" description="Low complexity" evidence="1">
    <location>
        <begin position="93"/>
        <end position="111"/>
    </location>
</feature>
<reference evidence="3" key="1">
    <citation type="journal article" date="2019" name="Int. J. Syst. Evol. Microbiol.">
        <title>The Global Catalogue of Microorganisms (GCM) 10K type strain sequencing project: providing services to taxonomists for standard genome sequencing and annotation.</title>
        <authorList>
            <consortium name="The Broad Institute Genomics Platform"/>
            <consortium name="The Broad Institute Genome Sequencing Center for Infectious Disease"/>
            <person name="Wu L."/>
            <person name="Ma J."/>
        </authorList>
    </citation>
    <scope>NUCLEOTIDE SEQUENCE [LARGE SCALE GENOMIC DNA]</scope>
    <source>
        <strain evidence="3">JCM 10696</strain>
    </source>
</reference>
<proteinExistence type="predicted"/>
<gene>
    <name evidence="2" type="ORF">GCM10009550_41110</name>
</gene>
<organism evidence="2 3">
    <name type="scientific">Actinocorallia libanotica</name>
    <dbReference type="NCBI Taxonomy" id="46162"/>
    <lineage>
        <taxon>Bacteria</taxon>
        <taxon>Bacillati</taxon>
        <taxon>Actinomycetota</taxon>
        <taxon>Actinomycetes</taxon>
        <taxon>Streptosporangiales</taxon>
        <taxon>Thermomonosporaceae</taxon>
        <taxon>Actinocorallia</taxon>
    </lineage>
</organism>
<feature type="region of interest" description="Disordered" evidence="1">
    <location>
        <begin position="88"/>
        <end position="111"/>
    </location>
</feature>
<dbReference type="SUPFAM" id="SSF47240">
    <property type="entry name" value="Ferritin-like"/>
    <property type="match status" value="1"/>
</dbReference>
<evidence type="ECO:0000313" key="3">
    <source>
        <dbReference type="Proteomes" id="UP001500665"/>
    </source>
</evidence>
<sequence length="160" mass="15869">MPVTVSRRALLGGAAGLVCLSGCAEPAPRDLAPGPEVAVLLGAIADEERLIALYEQVTTAYSGLSSAFTDALRDHREHLEVLRRHYVPGTGGATATPTPSGTPLTPPSGASEAVPALRAAEKAAAAARVADMAGAPAGLAQLLASIGACEAGHATALGLA</sequence>
<comment type="caution">
    <text evidence="2">The sequence shown here is derived from an EMBL/GenBank/DDBJ whole genome shotgun (WGS) entry which is preliminary data.</text>
</comment>
<dbReference type="Proteomes" id="UP001500665">
    <property type="component" value="Unassembled WGS sequence"/>
</dbReference>
<name>A0ABP4BVZ6_9ACTN</name>